<evidence type="ECO:0000256" key="1">
    <source>
        <dbReference type="SAM" id="Phobius"/>
    </source>
</evidence>
<evidence type="ECO:0000313" key="3">
    <source>
        <dbReference type="Proteomes" id="UP000322362"/>
    </source>
</evidence>
<comment type="caution">
    <text evidence="2">The sequence shown here is derived from an EMBL/GenBank/DDBJ whole genome shotgun (WGS) entry which is preliminary data.</text>
</comment>
<protein>
    <submittedName>
        <fullName evidence="2">Type II secretion system protein</fullName>
    </submittedName>
</protein>
<keyword evidence="1" id="KW-1133">Transmembrane helix</keyword>
<keyword evidence="1" id="KW-0812">Transmembrane</keyword>
<dbReference type="Proteomes" id="UP000322362">
    <property type="component" value="Unassembled WGS sequence"/>
</dbReference>
<accession>A0A5D4H7P3</accession>
<organism evidence="2 3">
    <name type="scientific">Sphingobacterium phlebotomi</name>
    <dbReference type="NCBI Taxonomy" id="2605433"/>
    <lineage>
        <taxon>Bacteria</taxon>
        <taxon>Pseudomonadati</taxon>
        <taxon>Bacteroidota</taxon>
        <taxon>Sphingobacteriia</taxon>
        <taxon>Sphingobacteriales</taxon>
        <taxon>Sphingobacteriaceae</taxon>
        <taxon>Sphingobacterium</taxon>
    </lineage>
</organism>
<gene>
    <name evidence="2" type="ORF">FXV77_10415</name>
</gene>
<dbReference type="InterPro" id="IPR045584">
    <property type="entry name" value="Pilin-like"/>
</dbReference>
<keyword evidence="1" id="KW-0472">Membrane</keyword>
<dbReference type="EMBL" id="VTAV01000005">
    <property type="protein sequence ID" value="TYR36312.1"/>
    <property type="molecule type" value="Genomic_DNA"/>
</dbReference>
<proteinExistence type="predicted"/>
<reference evidence="2 3" key="1">
    <citation type="submission" date="2019-08" db="EMBL/GenBank/DDBJ databases">
        <title>Phlebobacter frassis gen. nov. sp. nov., a new member of family Sphingobacteriaceae isolated from sand fly rearing media.</title>
        <authorList>
            <person name="Kakumanu M.L."/>
            <person name="Marayati B.F."/>
            <person name="Wada-Katsumata A."/>
            <person name="Wasserberg G."/>
            <person name="Schal C."/>
            <person name="Apperson C.S."/>
            <person name="Ponnusamy L."/>
        </authorList>
    </citation>
    <scope>NUCLEOTIDE SEQUENCE [LARGE SCALE GENOMIC DNA]</scope>
    <source>
        <strain evidence="2 3">SSI9</strain>
    </source>
</reference>
<dbReference type="AlphaFoldDB" id="A0A5D4H7P3"/>
<dbReference type="Pfam" id="PF07963">
    <property type="entry name" value="N_methyl"/>
    <property type="match status" value="1"/>
</dbReference>
<name>A0A5D4H7P3_9SPHI</name>
<feature type="transmembrane region" description="Helical" evidence="1">
    <location>
        <begin position="12"/>
        <end position="33"/>
    </location>
</feature>
<dbReference type="InterPro" id="IPR012902">
    <property type="entry name" value="N_methyl_site"/>
</dbReference>
<dbReference type="NCBIfam" id="TIGR02532">
    <property type="entry name" value="IV_pilin_GFxxxE"/>
    <property type="match status" value="1"/>
</dbReference>
<evidence type="ECO:0000313" key="2">
    <source>
        <dbReference type="EMBL" id="TYR36312.1"/>
    </source>
</evidence>
<sequence>MTIRIRYSAFTLLEMTIAMLIAAICMGIAFYVLRTFTQMGEAQQREKQAAFGLQLFQHRMQREFLEADYVRFADNTLVLDRDIGQTRYVFLDSTVIRSQQDIPTDTLYGQPEYLTVEYIKNLRQEIVEVCQFELQTENKRYPFVLRKVYSAENLINLPAE</sequence>
<keyword evidence="3" id="KW-1185">Reference proteome</keyword>
<dbReference type="RefSeq" id="WP_148919163.1">
    <property type="nucleotide sequence ID" value="NZ_VTAV01000005.1"/>
</dbReference>
<dbReference type="SUPFAM" id="SSF54523">
    <property type="entry name" value="Pili subunits"/>
    <property type="match status" value="1"/>
</dbReference>